<evidence type="ECO:0000313" key="2">
    <source>
        <dbReference type="Proteomes" id="UP000838756"/>
    </source>
</evidence>
<accession>A0A8S4QT67</accession>
<sequence>MDYCRRPAKENRTLRNVDRMYGISWTAKVSNAEVLTRVQKRTELVRTIEHRKISYRHDMYRLLQTIMTGKKRGQKAKLLNPKSTVLGRLFPWAPS</sequence>
<reference evidence="1" key="1">
    <citation type="submission" date="2022-03" db="EMBL/GenBank/DDBJ databases">
        <authorList>
            <person name="Lindestad O."/>
        </authorList>
    </citation>
    <scope>NUCLEOTIDE SEQUENCE</scope>
</reference>
<dbReference type="OrthoDB" id="425681at2759"/>
<evidence type="ECO:0000313" key="1">
    <source>
        <dbReference type="EMBL" id="CAH2215991.1"/>
    </source>
</evidence>
<gene>
    <name evidence="1" type="primary">jg2760</name>
    <name evidence="1" type="ORF">PAEG_LOCUS4069</name>
</gene>
<dbReference type="AlphaFoldDB" id="A0A8S4QT67"/>
<organism evidence="1 2">
    <name type="scientific">Pararge aegeria aegeria</name>
    <dbReference type="NCBI Taxonomy" id="348720"/>
    <lineage>
        <taxon>Eukaryota</taxon>
        <taxon>Metazoa</taxon>
        <taxon>Ecdysozoa</taxon>
        <taxon>Arthropoda</taxon>
        <taxon>Hexapoda</taxon>
        <taxon>Insecta</taxon>
        <taxon>Pterygota</taxon>
        <taxon>Neoptera</taxon>
        <taxon>Endopterygota</taxon>
        <taxon>Lepidoptera</taxon>
        <taxon>Glossata</taxon>
        <taxon>Ditrysia</taxon>
        <taxon>Papilionoidea</taxon>
        <taxon>Nymphalidae</taxon>
        <taxon>Satyrinae</taxon>
        <taxon>Satyrini</taxon>
        <taxon>Parargina</taxon>
        <taxon>Pararge</taxon>
    </lineage>
</organism>
<keyword evidence="2" id="KW-1185">Reference proteome</keyword>
<dbReference type="EMBL" id="CAKXAJ010013620">
    <property type="protein sequence ID" value="CAH2215991.1"/>
    <property type="molecule type" value="Genomic_DNA"/>
</dbReference>
<comment type="caution">
    <text evidence="1">The sequence shown here is derived from an EMBL/GenBank/DDBJ whole genome shotgun (WGS) entry which is preliminary data.</text>
</comment>
<proteinExistence type="predicted"/>
<protein>
    <submittedName>
        <fullName evidence="1">Jg2760 protein</fullName>
    </submittedName>
</protein>
<dbReference type="Proteomes" id="UP000838756">
    <property type="component" value="Unassembled WGS sequence"/>
</dbReference>
<name>A0A8S4QT67_9NEOP</name>